<evidence type="ECO:0000256" key="5">
    <source>
        <dbReference type="ARBA" id="ARBA00022989"/>
    </source>
</evidence>
<evidence type="ECO:0000256" key="4">
    <source>
        <dbReference type="ARBA" id="ARBA00022692"/>
    </source>
</evidence>
<evidence type="ECO:0000313" key="9">
    <source>
        <dbReference type="EMBL" id="CQR37752.1"/>
    </source>
</evidence>
<dbReference type="NCBIfam" id="TIGR02120">
    <property type="entry name" value="GspF"/>
    <property type="match status" value="1"/>
</dbReference>
<dbReference type="Proteomes" id="UP000078599">
    <property type="component" value="Unassembled WGS sequence"/>
</dbReference>
<gene>
    <name evidence="9" type="primary">xcpS</name>
    <name evidence="9" type="ORF">THICB1_70247</name>
</gene>
<reference evidence="9 10" key="1">
    <citation type="submission" date="2015-03" db="EMBL/GenBank/DDBJ databases">
        <authorList>
            <person name="Regsiter A."/>
            <person name="william w."/>
        </authorList>
    </citation>
    <scope>NUCLEOTIDE SEQUENCE [LARGE SCALE GENOMIC DNA]</scope>
    <source>
        <strain evidence="9 10">CB1</strain>
    </source>
</reference>
<dbReference type="InterPro" id="IPR042094">
    <property type="entry name" value="T2SS_GspF_sf"/>
</dbReference>
<accession>A0ABM9T8E6</accession>
<sequence length="410" mass="44160">MNFCSTMPAYRFTALDTAGAEQSGVLESDSARGARTLLRSRGLIPLQVEGIHEEAAQASGRRFARRVFNNQERTLFTRQLAGLLVSGLPVEKALAALAEDADRAEIGNLLSNLKSEVSAGHSLGDALAQYPREFKPIYRALVSAGEDSGDLGLVMERLSDYLEDQQALRGKLVQAFAYPAIVVLVAVTVVVLLLTYVVPQVVGVFQGAHQKLPLLTLGLIAVSDFMRAWGWLILIVLAVGAVVFAQAMKLPGPRLAFDAMMLRSPLFGRLIRGINTARFASTLGILGAAGVPILRALQAAADTLSNSLLKADAEEAIALVREGATLAQSLALHKRFPPVLITFIRLGEQTGTLPQMLDRAAVQHAQEVQRRAMTLTTILEPLLILVMGGMVLLIVLAVMMPIIQMNNLVK</sequence>
<keyword evidence="6 7" id="KW-0472">Membrane</keyword>
<dbReference type="Gene3D" id="1.20.81.30">
    <property type="entry name" value="Type II secretion system (T2SS), domain F"/>
    <property type="match status" value="2"/>
</dbReference>
<keyword evidence="3" id="KW-1003">Cell membrane</keyword>
<protein>
    <submittedName>
        <fullName evidence="9">Type II secretion system protein F</fullName>
    </submittedName>
</protein>
<dbReference type="EMBL" id="CTRI01000029">
    <property type="protein sequence ID" value="CQR37752.1"/>
    <property type="molecule type" value="Genomic_DNA"/>
</dbReference>
<keyword evidence="5 7" id="KW-1133">Transmembrane helix</keyword>
<comment type="subcellular location">
    <subcellularLocation>
        <location evidence="1">Cell membrane</location>
        <topology evidence="1">Multi-pass membrane protein</topology>
    </subcellularLocation>
</comment>
<dbReference type="PANTHER" id="PTHR30012">
    <property type="entry name" value="GENERAL SECRETION PATHWAY PROTEIN"/>
    <property type="match status" value="1"/>
</dbReference>
<comment type="similarity">
    <text evidence="2">Belongs to the GSP F family.</text>
</comment>
<proteinExistence type="inferred from homology"/>
<dbReference type="InterPro" id="IPR003004">
    <property type="entry name" value="GspF/PilC"/>
</dbReference>
<comment type="caution">
    <text evidence="9">The sequence shown here is derived from an EMBL/GenBank/DDBJ whole genome shotgun (WGS) entry which is preliminary data.</text>
</comment>
<feature type="transmembrane region" description="Helical" evidence="7">
    <location>
        <begin position="382"/>
        <end position="403"/>
    </location>
</feature>
<organism evidence="9 10">
    <name type="scientific">Thiomonas arsenitoxydans (strain DSM 22701 / CIP 110005 / 3As)</name>
    <dbReference type="NCBI Taxonomy" id="426114"/>
    <lineage>
        <taxon>Bacteria</taxon>
        <taxon>Pseudomonadati</taxon>
        <taxon>Pseudomonadota</taxon>
        <taxon>Betaproteobacteria</taxon>
        <taxon>Burkholderiales</taxon>
        <taxon>Thiomonas</taxon>
    </lineage>
</organism>
<evidence type="ECO:0000256" key="3">
    <source>
        <dbReference type="ARBA" id="ARBA00022475"/>
    </source>
</evidence>
<dbReference type="InterPro" id="IPR011850">
    <property type="entry name" value="T2SS_GspF"/>
</dbReference>
<evidence type="ECO:0000256" key="2">
    <source>
        <dbReference type="ARBA" id="ARBA00005745"/>
    </source>
</evidence>
<dbReference type="PRINTS" id="PR00812">
    <property type="entry name" value="BCTERIALGSPF"/>
</dbReference>
<evidence type="ECO:0000256" key="1">
    <source>
        <dbReference type="ARBA" id="ARBA00004651"/>
    </source>
</evidence>
<evidence type="ECO:0000256" key="6">
    <source>
        <dbReference type="ARBA" id="ARBA00023136"/>
    </source>
</evidence>
<feature type="domain" description="Type II secretion system protein GspF" evidence="8">
    <location>
        <begin position="279"/>
        <end position="401"/>
    </location>
</feature>
<feature type="transmembrane region" description="Helical" evidence="7">
    <location>
        <begin position="175"/>
        <end position="198"/>
    </location>
</feature>
<evidence type="ECO:0000256" key="7">
    <source>
        <dbReference type="SAM" id="Phobius"/>
    </source>
</evidence>
<keyword evidence="4 7" id="KW-0812">Transmembrane</keyword>
<evidence type="ECO:0000313" key="10">
    <source>
        <dbReference type="Proteomes" id="UP000078599"/>
    </source>
</evidence>
<dbReference type="InterPro" id="IPR018076">
    <property type="entry name" value="T2SS_GspF_dom"/>
</dbReference>
<feature type="transmembrane region" description="Helical" evidence="7">
    <location>
        <begin position="228"/>
        <end position="245"/>
    </location>
</feature>
<name>A0ABM9T8E6_THIA3</name>
<keyword evidence="10" id="KW-1185">Reference proteome</keyword>
<dbReference type="Pfam" id="PF00482">
    <property type="entry name" value="T2SSF"/>
    <property type="match status" value="2"/>
</dbReference>
<feature type="domain" description="Type II secretion system protein GspF" evidence="8">
    <location>
        <begin position="76"/>
        <end position="199"/>
    </location>
</feature>
<dbReference type="PANTHER" id="PTHR30012:SF0">
    <property type="entry name" value="TYPE II SECRETION SYSTEM PROTEIN F-RELATED"/>
    <property type="match status" value="1"/>
</dbReference>
<evidence type="ECO:0000259" key="8">
    <source>
        <dbReference type="Pfam" id="PF00482"/>
    </source>
</evidence>